<gene>
    <name evidence="7" type="ORF">LTR24_008656</name>
</gene>
<comment type="similarity">
    <text evidence="5">Belongs to the eukaryotic initiation factor 4E family.</text>
</comment>
<evidence type="ECO:0000256" key="2">
    <source>
        <dbReference type="ARBA" id="ARBA00022845"/>
    </source>
</evidence>
<name>A0ABR0JZC6_9EURO</name>
<evidence type="ECO:0000256" key="1">
    <source>
        <dbReference type="ARBA" id="ARBA00022540"/>
    </source>
</evidence>
<keyword evidence="2" id="KW-0810">Translation regulation</keyword>
<comment type="caution">
    <text evidence="7">The sequence shown here is derived from an EMBL/GenBank/DDBJ whole genome shotgun (WGS) entry which is preliminary data.</text>
</comment>
<evidence type="ECO:0000256" key="6">
    <source>
        <dbReference type="SAM" id="MobiDB-lite"/>
    </source>
</evidence>
<evidence type="ECO:0000256" key="5">
    <source>
        <dbReference type="RuleBase" id="RU004374"/>
    </source>
</evidence>
<dbReference type="InterPro" id="IPR023398">
    <property type="entry name" value="TIF_eIF4e-like"/>
</dbReference>
<dbReference type="Pfam" id="PF01652">
    <property type="entry name" value="IF4E"/>
    <property type="match status" value="1"/>
</dbReference>
<organism evidence="7 8">
    <name type="scientific">Lithohypha guttulata</name>
    <dbReference type="NCBI Taxonomy" id="1690604"/>
    <lineage>
        <taxon>Eukaryota</taxon>
        <taxon>Fungi</taxon>
        <taxon>Dikarya</taxon>
        <taxon>Ascomycota</taxon>
        <taxon>Pezizomycotina</taxon>
        <taxon>Eurotiomycetes</taxon>
        <taxon>Chaetothyriomycetidae</taxon>
        <taxon>Chaetothyriales</taxon>
        <taxon>Trichomeriaceae</taxon>
        <taxon>Lithohypha</taxon>
    </lineage>
</organism>
<keyword evidence="1 5" id="KW-0396">Initiation factor</keyword>
<reference evidence="7 8" key="1">
    <citation type="submission" date="2023-08" db="EMBL/GenBank/DDBJ databases">
        <title>Black Yeasts Isolated from many extreme environments.</title>
        <authorList>
            <person name="Coleine C."/>
            <person name="Stajich J.E."/>
            <person name="Selbmann L."/>
        </authorList>
    </citation>
    <scope>NUCLEOTIDE SEQUENCE [LARGE SCALE GENOMIC DNA]</scope>
    <source>
        <strain evidence="7 8">CCFEE 5885</strain>
    </source>
</reference>
<evidence type="ECO:0000313" key="8">
    <source>
        <dbReference type="Proteomes" id="UP001345013"/>
    </source>
</evidence>
<accession>A0ABR0JZC6</accession>
<dbReference type="Gene3D" id="3.30.760.10">
    <property type="entry name" value="RNA Cap, Translation Initiation Factor Eif4e"/>
    <property type="match status" value="1"/>
</dbReference>
<keyword evidence="3 5" id="KW-0694">RNA-binding</keyword>
<sequence>MNTASNPRPHHNGPDQYPSMAAVMASPTPTPSLSITSPENTTIPPQSQSPSQSRPSAPPRSRSSSLLHKNVLQRMRPLPFQYVFSLWHTKPSSANPSLLAPSVPDIAAFYKIYNNFPWDALALKDSVHFFRTGVRPLWEDSENAEGGCWVVKVRKEDGRAVRTWEELCLMVCGGELQAVVARERDHILGISYSPRLYVAHISIWTKGGSNRKSIEALQKTIVSRLSPELQPKSEMDYYYKKHSDHEGWKEAMVPKKSVEQETEQAP</sequence>
<proteinExistence type="inferred from homology"/>
<dbReference type="PANTHER" id="PTHR11960">
    <property type="entry name" value="EUKARYOTIC TRANSLATION INITIATION FACTOR 4E RELATED"/>
    <property type="match status" value="1"/>
</dbReference>
<keyword evidence="8" id="KW-1185">Reference proteome</keyword>
<dbReference type="EMBL" id="JAVRRG010000156">
    <property type="protein sequence ID" value="KAK5080153.1"/>
    <property type="molecule type" value="Genomic_DNA"/>
</dbReference>
<evidence type="ECO:0000256" key="3">
    <source>
        <dbReference type="ARBA" id="ARBA00022884"/>
    </source>
</evidence>
<dbReference type="Proteomes" id="UP001345013">
    <property type="component" value="Unassembled WGS sequence"/>
</dbReference>
<evidence type="ECO:0000313" key="7">
    <source>
        <dbReference type="EMBL" id="KAK5080153.1"/>
    </source>
</evidence>
<keyword evidence="4 5" id="KW-0648">Protein biosynthesis</keyword>
<dbReference type="InterPro" id="IPR001040">
    <property type="entry name" value="TIF_eIF_4E"/>
</dbReference>
<protein>
    <submittedName>
        <fullName evidence="7">Uncharacterized protein</fullName>
    </submittedName>
</protein>
<feature type="region of interest" description="Disordered" evidence="6">
    <location>
        <begin position="1"/>
        <end position="65"/>
    </location>
</feature>
<dbReference type="SUPFAM" id="SSF55418">
    <property type="entry name" value="eIF4e-like"/>
    <property type="match status" value="1"/>
</dbReference>
<dbReference type="PANTHER" id="PTHR11960:SF66">
    <property type="entry name" value="EUKARYOTIC TRANSLATION INITIATION FACTOR 4E TYPE 3"/>
    <property type="match status" value="1"/>
</dbReference>
<feature type="compositionally biased region" description="Low complexity" evidence="6">
    <location>
        <begin position="31"/>
        <end position="65"/>
    </location>
</feature>
<evidence type="ECO:0000256" key="4">
    <source>
        <dbReference type="ARBA" id="ARBA00022917"/>
    </source>
</evidence>